<dbReference type="EMBL" id="CP046294">
    <property type="protein sequence ID" value="QGR70281.1"/>
    <property type="molecule type" value="Genomic_DNA"/>
</dbReference>
<gene>
    <name evidence="1" type="ORF">FOC37_07780</name>
</gene>
<dbReference type="GeneID" id="58046152"/>
<accession>A0ABX6F716</accession>
<protein>
    <recommendedName>
        <fullName evidence="3">Phage protein</fullName>
    </recommendedName>
</protein>
<sequence length="101" mass="11280">MGIQTVYRCRIDFDVYDPNDNMNKDQSDIKKITDFIHKQAGLFGLDECLTSDGGPAHGPYCVIEGAKYIVIEAAESKIIKYIKKFKHHSIDLVEGNADGNS</sequence>
<name>A0ABX6F716_YERIN</name>
<evidence type="ECO:0008006" key="3">
    <source>
        <dbReference type="Google" id="ProtNLM"/>
    </source>
</evidence>
<dbReference type="Proteomes" id="UP000424966">
    <property type="component" value="Chromosome"/>
</dbReference>
<evidence type="ECO:0000313" key="1">
    <source>
        <dbReference type="EMBL" id="QGR70281.1"/>
    </source>
</evidence>
<keyword evidence="2" id="KW-1185">Reference proteome</keyword>
<dbReference type="RefSeq" id="WP_155967566.1">
    <property type="nucleotide sequence ID" value="NZ_CP046293.1"/>
</dbReference>
<reference evidence="1 2" key="1">
    <citation type="submission" date="2019-11" db="EMBL/GenBank/DDBJ databases">
        <title>FDA dAtabase for Regulatory Grade micrObial Sequences (FDA-ARGOS): Supporting development and validation of Infectious Disease Dx tests.</title>
        <authorList>
            <person name="Patel R."/>
            <person name="Rucinski S."/>
            <person name="Tallon L."/>
            <person name="Sadzewicz L."/>
            <person name="Vavikolanu K."/>
            <person name="Mehta A."/>
            <person name="Aluvathingal J."/>
            <person name="Nadendla S."/>
            <person name="Nandy P."/>
            <person name="Geyer C."/>
            <person name="Yan Y."/>
            <person name="Sichtig H."/>
        </authorList>
    </citation>
    <scope>NUCLEOTIDE SEQUENCE [LARGE SCALE GENOMIC DNA]</scope>
    <source>
        <strain evidence="1 2">FDAARGOS_729</strain>
    </source>
</reference>
<evidence type="ECO:0000313" key="2">
    <source>
        <dbReference type="Proteomes" id="UP000424966"/>
    </source>
</evidence>
<proteinExistence type="predicted"/>
<organism evidence="1 2">
    <name type="scientific">Yersinia intermedia</name>
    <dbReference type="NCBI Taxonomy" id="631"/>
    <lineage>
        <taxon>Bacteria</taxon>
        <taxon>Pseudomonadati</taxon>
        <taxon>Pseudomonadota</taxon>
        <taxon>Gammaproteobacteria</taxon>
        <taxon>Enterobacterales</taxon>
        <taxon>Yersiniaceae</taxon>
        <taxon>Yersinia</taxon>
    </lineage>
</organism>